<keyword evidence="3" id="KW-0830">Ubiquinone</keyword>
<dbReference type="AlphaFoldDB" id="E8N2Q9"/>
<dbReference type="InterPro" id="IPR001268">
    <property type="entry name" value="NADH_UbQ_OxRdtase_30kDa_su"/>
</dbReference>
<name>E8N2Q9_ANATU</name>
<dbReference type="GO" id="GO:0050136">
    <property type="term" value="F:NADH dehydrogenase (quinone) (non-electrogenic) activity"/>
    <property type="evidence" value="ECO:0007669"/>
    <property type="project" value="UniProtKB-UniRule"/>
</dbReference>
<evidence type="ECO:0000313" key="7">
    <source>
        <dbReference type="EMBL" id="BAJ62865.1"/>
    </source>
</evidence>
<dbReference type="EC" id="7.1.1.-" evidence="3"/>
<comment type="catalytic activity">
    <reaction evidence="3 5">
        <text>a quinone + NADH + 5 H(+)(in) = a quinol + NAD(+) + 4 H(+)(out)</text>
        <dbReference type="Rhea" id="RHEA:57888"/>
        <dbReference type="ChEBI" id="CHEBI:15378"/>
        <dbReference type="ChEBI" id="CHEBI:24646"/>
        <dbReference type="ChEBI" id="CHEBI:57540"/>
        <dbReference type="ChEBI" id="CHEBI:57945"/>
        <dbReference type="ChEBI" id="CHEBI:132124"/>
    </reaction>
</comment>
<dbReference type="NCBIfam" id="TIGR01961">
    <property type="entry name" value="NuoC_fam"/>
    <property type="match status" value="1"/>
</dbReference>
<reference evidence="7 8" key="1">
    <citation type="submission" date="2010-12" db="EMBL/GenBank/DDBJ databases">
        <title>Whole genome sequence of Anaerolinea thermophila UNI-1.</title>
        <authorList>
            <person name="Narita-Yamada S."/>
            <person name="Kishi E."/>
            <person name="Watanabe Y."/>
            <person name="Takasaki K."/>
            <person name="Ankai A."/>
            <person name="Oguchi A."/>
            <person name="Fukui S."/>
            <person name="Takahashi M."/>
            <person name="Yashiro I."/>
            <person name="Hosoyama A."/>
            <person name="Sekiguchi Y."/>
            <person name="Hanada S."/>
            <person name="Fujita N."/>
        </authorList>
    </citation>
    <scope>NUCLEOTIDE SEQUENCE [LARGE SCALE GENOMIC DNA]</scope>
    <source>
        <strain evidence="8">DSM 14523 / JCM 11388 / NBRC 100420 / UNI-1</strain>
    </source>
</reference>
<keyword evidence="3 4" id="KW-1278">Translocase</keyword>
<dbReference type="EMBL" id="AP012029">
    <property type="protein sequence ID" value="BAJ62865.1"/>
    <property type="molecule type" value="Genomic_DNA"/>
</dbReference>
<dbReference type="PANTHER" id="PTHR10884:SF14">
    <property type="entry name" value="NADH DEHYDROGENASE [UBIQUINONE] IRON-SULFUR PROTEIN 3, MITOCHONDRIAL"/>
    <property type="match status" value="1"/>
</dbReference>
<comment type="subcellular location">
    <subcellularLocation>
        <location evidence="3">Cell membrane</location>
        <topology evidence="3">Peripheral membrane protein</topology>
        <orientation evidence="3">Cytoplasmic side</orientation>
    </subcellularLocation>
</comment>
<keyword evidence="2 3" id="KW-0813">Transport</keyword>
<keyword evidence="3 4" id="KW-0520">NAD</keyword>
<comment type="function">
    <text evidence="3">NDH-1 shuttles electrons from NADH, via FMN and iron-sulfur (Fe-S) centers, to quinones in the respiratory chain. The immediate electron acceptor for the enzyme in this species is believed to be ubiquinone. Couples the redox reaction to proton translocation (for every two electrons transferred, four hydrogen ions are translocated across the cytoplasmic membrane), and thus conserves the redox energy in a proton gradient.</text>
</comment>
<evidence type="ECO:0000259" key="6">
    <source>
        <dbReference type="Pfam" id="PF00329"/>
    </source>
</evidence>
<evidence type="ECO:0000256" key="5">
    <source>
        <dbReference type="RuleBase" id="RU003582"/>
    </source>
</evidence>
<accession>E8N2Q9</accession>
<comment type="similarity">
    <text evidence="1 3 4">Belongs to the complex I 30 kDa subunit family.</text>
</comment>
<keyword evidence="8" id="KW-1185">Reference proteome</keyword>
<dbReference type="GO" id="GO:0048038">
    <property type="term" value="F:quinone binding"/>
    <property type="evidence" value="ECO:0007669"/>
    <property type="project" value="UniProtKB-KW"/>
</dbReference>
<dbReference type="HOGENOM" id="CLU_042628_6_0_0"/>
<keyword evidence="3" id="KW-1003">Cell membrane</keyword>
<keyword evidence="3 5" id="KW-0874">Quinone</keyword>
<organism evidence="7 8">
    <name type="scientific">Anaerolinea thermophila (strain DSM 14523 / JCM 11388 / NBRC 100420 / UNI-1)</name>
    <dbReference type="NCBI Taxonomy" id="926569"/>
    <lineage>
        <taxon>Bacteria</taxon>
        <taxon>Bacillati</taxon>
        <taxon>Chloroflexota</taxon>
        <taxon>Anaerolineae</taxon>
        <taxon>Anaerolineales</taxon>
        <taxon>Anaerolineaceae</taxon>
        <taxon>Anaerolinea</taxon>
    </lineage>
</organism>
<dbReference type="GO" id="GO:0005886">
    <property type="term" value="C:plasma membrane"/>
    <property type="evidence" value="ECO:0007669"/>
    <property type="project" value="UniProtKB-SubCell"/>
</dbReference>
<keyword evidence="3" id="KW-0472">Membrane</keyword>
<dbReference type="OrthoDB" id="9803286at2"/>
<dbReference type="InterPro" id="IPR037232">
    <property type="entry name" value="NADH_quin_OxRdtase_su_C/D-like"/>
</dbReference>
<dbReference type="InterPro" id="IPR010218">
    <property type="entry name" value="NADH_DH_suC"/>
</dbReference>
<dbReference type="HAMAP" id="MF_01357">
    <property type="entry name" value="NDH1_NuoC"/>
    <property type="match status" value="1"/>
</dbReference>
<dbReference type="Proteomes" id="UP000008922">
    <property type="component" value="Chromosome"/>
</dbReference>
<dbReference type="PANTHER" id="PTHR10884">
    <property type="entry name" value="NADH DEHYDROGENASE UBIQUINONE IRON-SULFUR PROTEIN 3"/>
    <property type="match status" value="1"/>
</dbReference>
<keyword evidence="7" id="KW-0560">Oxidoreductase</keyword>
<dbReference type="PROSITE" id="PS00542">
    <property type="entry name" value="COMPLEX1_30K"/>
    <property type="match status" value="1"/>
</dbReference>
<dbReference type="GO" id="GO:0008137">
    <property type="term" value="F:NADH dehydrogenase (ubiquinone) activity"/>
    <property type="evidence" value="ECO:0007669"/>
    <property type="project" value="InterPro"/>
</dbReference>
<evidence type="ECO:0000313" key="8">
    <source>
        <dbReference type="Proteomes" id="UP000008922"/>
    </source>
</evidence>
<dbReference type="Pfam" id="PF00329">
    <property type="entry name" value="Complex1_30kDa"/>
    <property type="match status" value="1"/>
</dbReference>
<feature type="domain" description="NADH:ubiquinone oxidoreductase 30kDa subunit" evidence="6">
    <location>
        <begin position="30"/>
        <end position="149"/>
    </location>
</feature>
<dbReference type="InParanoid" id="E8N2Q9"/>
<sequence length="170" mass="20045">MDEKMRTVVEGLQSRFNLEVQEFRGEVTLIVPPEQIVAVAQTLRDEHGFEQLVDVTAVDYFPQQEPRFHVVYHIRSLAQTLIICLRVPLNGNFPSVSTVEKVYPGANWYEREVYDMFGITFEGHSDLRRILMPYDWQGHPLRKDYPLGYEEVQFSFNIDEVLKRKLRPRE</sequence>
<evidence type="ECO:0000256" key="1">
    <source>
        <dbReference type="ARBA" id="ARBA00007569"/>
    </source>
</evidence>
<proteinExistence type="inferred from homology"/>
<dbReference type="Gene3D" id="3.30.460.80">
    <property type="entry name" value="NADH:ubiquinone oxidoreductase, 30kDa subunit"/>
    <property type="match status" value="1"/>
</dbReference>
<dbReference type="RefSeq" id="WP_013559257.1">
    <property type="nucleotide sequence ID" value="NC_014960.1"/>
</dbReference>
<evidence type="ECO:0000256" key="3">
    <source>
        <dbReference type="HAMAP-Rule" id="MF_01357"/>
    </source>
</evidence>
<comment type="subunit">
    <text evidence="3">NDH-1 is composed of 14 different subunits. Subunits NuoB, C, D, E, F, and G constitute the peripheral sector of the complex.</text>
</comment>
<gene>
    <name evidence="3 7" type="primary">nuoC</name>
    <name evidence="7" type="ordered locus">ANT_08310</name>
</gene>
<dbReference type="SUPFAM" id="SSF143243">
    <property type="entry name" value="Nqo5-like"/>
    <property type="match status" value="1"/>
</dbReference>
<evidence type="ECO:0000256" key="4">
    <source>
        <dbReference type="RuleBase" id="RU003456"/>
    </source>
</evidence>
<dbReference type="STRING" id="926569.ANT_08310"/>
<dbReference type="eggNOG" id="COG0852">
    <property type="taxonomic scope" value="Bacteria"/>
</dbReference>
<evidence type="ECO:0000256" key="2">
    <source>
        <dbReference type="ARBA" id="ARBA00022448"/>
    </source>
</evidence>
<dbReference type="InterPro" id="IPR020396">
    <property type="entry name" value="NADH_UbQ_OxRdtase_CS"/>
</dbReference>
<protein>
    <recommendedName>
        <fullName evidence="3">NADH-quinone oxidoreductase subunit C</fullName>
        <ecNumber evidence="3">7.1.1.-</ecNumber>
    </recommendedName>
    <alternativeName>
        <fullName evidence="3">NADH dehydrogenase I subunit C</fullName>
    </alternativeName>
    <alternativeName>
        <fullName evidence="3">NDH-1 subunit C</fullName>
    </alternativeName>
</protein>
<dbReference type="KEGG" id="atm:ANT_08310"/>